<dbReference type="PANTHER" id="PTHR43941:SF1">
    <property type="entry name" value="STRUCTURAL MAINTENANCE OF CHROMOSOMES PROTEIN 2"/>
    <property type="match status" value="1"/>
</dbReference>
<feature type="region of interest" description="Disordered" evidence="2">
    <location>
        <begin position="883"/>
        <end position="946"/>
    </location>
</feature>
<sequence>MSVEARDVEVEVDLSKLIDVGLSFLPLQLTIKDILQRLSHLEKENATQNNHIAQLTANMAELEAANEALQEAQQELAAAAAAQGPVTDHDSIKEGKDAEAEHMAIWEEMSRLNELLGELQDDTERGRHTIDEIYAARRQQHYAAGTAGVVSRHASLSTASKSAATPSAHSLGKGARGSGIASPARGMSAGSAATSQRQQDPVEASVVSVPVGDIILNKAHEALELVWEAPYSASCDSREVSQRAEGDHEVGLRGSEARVQSSLSALPISVSGGAPPRRGMSSVDGPYGPQGRSSVSFLQSRPTAALQETRTALSSPKTTSNSSLMWTAAATGGEDAGEHREATTAIVEPVASVQQQQQQQHLRRPSVYAEKRMAVGAARRVSAHSAVGAGGAFETGSPTTPPSVFDKLRRDGEDIAYLNRVVAEILGAMKGLQEDVGLLRTNHQEADDAATWAGVVVDNDDLDGLRRRLARVEGDAMEGRKHTQDRNSQLQGELDELKKQLRVARGLTDDDVDNLRHVVNFDERLSQLEQRVRALEASQGMLREQLESVLTVGDGALDVNAVQFAALQGSVKGLEKQLSELLAAQEGQRDWTDDIRKLNEAVRSVEAAVELAQDALQRLQREAGRLDEVKANRTELPDESLLAKAQQHSSSSASDGADLASRISRAEANIERLSEGKADRTALHKLRDELNALRQLVELSNAQHRDSGDAEGGKASAAMVNMLRELQGDLSALKEAYNTRFAGGGLGGEDAQNLKDRVERLEHCKADATLVANKAERDYVENALERLMREVEQVLNATNAGLIDTLEKSLGILRDMIDGKATKQDVANLQGWMAESNVGGGAGTPDGLTGFKGFRCLGCNRPMDNMRPRALPATMTPFLNRNPQNHPHDNVTRTIQQQQAPPRVGSGGGQAAFTGVTASSFRSAGSPDGSFHRSTNSEPLPPIEPM</sequence>
<name>A0AAW3A2T4_9TRYP</name>
<dbReference type="GO" id="GO:0007076">
    <property type="term" value="P:mitotic chromosome condensation"/>
    <property type="evidence" value="ECO:0007669"/>
    <property type="project" value="TreeGrafter"/>
</dbReference>
<dbReference type="GO" id="GO:0000785">
    <property type="term" value="C:chromatin"/>
    <property type="evidence" value="ECO:0007669"/>
    <property type="project" value="TreeGrafter"/>
</dbReference>
<evidence type="ECO:0000313" key="3">
    <source>
        <dbReference type="EMBL" id="KAL0497864.1"/>
    </source>
</evidence>
<gene>
    <name evidence="3" type="ORF">Q4I31_006154</name>
</gene>
<dbReference type="Proteomes" id="UP001500131">
    <property type="component" value="Unassembled WGS sequence"/>
</dbReference>
<dbReference type="EMBL" id="JBAMZK010000033">
    <property type="protein sequence ID" value="KAL0497864.1"/>
    <property type="molecule type" value="Genomic_DNA"/>
</dbReference>
<evidence type="ECO:0000256" key="1">
    <source>
        <dbReference type="SAM" id="Coils"/>
    </source>
</evidence>
<protein>
    <submittedName>
        <fullName evidence="3">Uncharacterized protein</fullName>
    </submittedName>
</protein>
<feature type="coiled-coil region" evidence="1">
    <location>
        <begin position="31"/>
        <end position="82"/>
    </location>
</feature>
<evidence type="ECO:0000313" key="4">
    <source>
        <dbReference type="Proteomes" id="UP001500131"/>
    </source>
</evidence>
<comment type="caution">
    <text evidence="3">The sequence shown here is derived from an EMBL/GenBank/DDBJ whole genome shotgun (WGS) entry which is preliminary data.</text>
</comment>
<dbReference type="AlphaFoldDB" id="A0AAW3A2T4"/>
<proteinExistence type="predicted"/>
<feature type="region of interest" description="Disordered" evidence="2">
    <location>
        <begin position="267"/>
        <end position="321"/>
    </location>
</feature>
<dbReference type="PANTHER" id="PTHR43941">
    <property type="entry name" value="STRUCTURAL MAINTENANCE OF CHROMOSOMES PROTEIN 2"/>
    <property type="match status" value="1"/>
</dbReference>
<feature type="region of interest" description="Disordered" evidence="2">
    <location>
        <begin position="637"/>
        <end position="659"/>
    </location>
</feature>
<reference evidence="3 4" key="1">
    <citation type="submission" date="2024-02" db="EMBL/GenBank/DDBJ databases">
        <title>FIRST GENOME SEQUENCES OF Leishmania (Viannia) shawi, Leishmania (Viannia) lindenbergi AND Leishmania (Viannia) utingensis.</title>
        <authorList>
            <person name="Resadore F."/>
            <person name="Custodio M.G.F."/>
            <person name="Boite M.C."/>
            <person name="Cupolillo E."/>
            <person name="Ferreira G.E.M."/>
        </authorList>
    </citation>
    <scope>NUCLEOTIDE SEQUENCE [LARGE SCALE GENOMIC DNA]</scope>
    <source>
        <strain evidence="3 4">MHOM/BR/1966/M15733</strain>
    </source>
</reference>
<feature type="compositionally biased region" description="Low complexity" evidence="2">
    <location>
        <begin position="160"/>
        <end position="170"/>
    </location>
</feature>
<feature type="coiled-coil region" evidence="1">
    <location>
        <begin position="595"/>
        <end position="632"/>
    </location>
</feature>
<accession>A0AAW3A2T4</accession>
<dbReference type="GO" id="GO:0000793">
    <property type="term" value="C:condensed chromosome"/>
    <property type="evidence" value="ECO:0007669"/>
    <property type="project" value="TreeGrafter"/>
</dbReference>
<organism evidence="3 4">
    <name type="scientific">Leishmania lindenbergi</name>
    <dbReference type="NCBI Taxonomy" id="651832"/>
    <lineage>
        <taxon>Eukaryota</taxon>
        <taxon>Discoba</taxon>
        <taxon>Euglenozoa</taxon>
        <taxon>Kinetoplastea</taxon>
        <taxon>Metakinetoplastina</taxon>
        <taxon>Trypanosomatida</taxon>
        <taxon>Trypanosomatidae</taxon>
        <taxon>Leishmaniinae</taxon>
        <taxon>Leishmania</taxon>
    </lineage>
</organism>
<keyword evidence="4" id="KW-1185">Reference proteome</keyword>
<evidence type="ECO:0000256" key="2">
    <source>
        <dbReference type="SAM" id="MobiDB-lite"/>
    </source>
</evidence>
<dbReference type="GO" id="GO:0000796">
    <property type="term" value="C:condensin complex"/>
    <property type="evidence" value="ECO:0007669"/>
    <property type="project" value="TreeGrafter"/>
</dbReference>
<feature type="compositionally biased region" description="Low complexity" evidence="2">
    <location>
        <begin position="640"/>
        <end position="659"/>
    </location>
</feature>
<feature type="coiled-coil region" evidence="1">
    <location>
        <begin position="480"/>
        <end position="545"/>
    </location>
</feature>
<dbReference type="GO" id="GO:0003682">
    <property type="term" value="F:chromatin binding"/>
    <property type="evidence" value="ECO:0007669"/>
    <property type="project" value="TreeGrafter"/>
</dbReference>
<feature type="region of interest" description="Disordered" evidence="2">
    <location>
        <begin position="160"/>
        <end position="204"/>
    </location>
</feature>
<feature type="compositionally biased region" description="Polar residues" evidence="2">
    <location>
        <begin position="291"/>
        <end position="321"/>
    </location>
</feature>
<keyword evidence="1" id="KW-0175">Coiled coil</keyword>